<gene>
    <name evidence="1" type="ORF">ORAREDHAP_LOCUS28606</name>
</gene>
<dbReference type="PANTHER" id="PTHR15002">
    <property type="entry name" value="RIBOSOMAL BIOGENESIS PROTEIN LAS1L"/>
    <property type="match status" value="1"/>
</dbReference>
<name>A0A6J5X407_PRUAR</name>
<evidence type="ECO:0000313" key="2">
    <source>
        <dbReference type="Proteomes" id="UP000507245"/>
    </source>
</evidence>
<dbReference type="PANTHER" id="PTHR15002:SF0">
    <property type="entry name" value="RIBOSOMAL BIOGENESIS PROTEIN LAS1L"/>
    <property type="match status" value="1"/>
</dbReference>
<accession>A0A6J5X407</accession>
<protein>
    <recommendedName>
        <fullName evidence="3">Las1-like family protein</fullName>
    </recommendedName>
</protein>
<organism evidence="1 2">
    <name type="scientific">Prunus armeniaca</name>
    <name type="common">Apricot</name>
    <name type="synonym">Armeniaca vulgaris</name>
    <dbReference type="NCBI Taxonomy" id="36596"/>
    <lineage>
        <taxon>Eukaryota</taxon>
        <taxon>Viridiplantae</taxon>
        <taxon>Streptophyta</taxon>
        <taxon>Embryophyta</taxon>
        <taxon>Tracheophyta</taxon>
        <taxon>Spermatophyta</taxon>
        <taxon>Magnoliopsida</taxon>
        <taxon>eudicotyledons</taxon>
        <taxon>Gunneridae</taxon>
        <taxon>Pentapetalae</taxon>
        <taxon>rosids</taxon>
        <taxon>fabids</taxon>
        <taxon>Rosales</taxon>
        <taxon>Rosaceae</taxon>
        <taxon>Amygdaloideae</taxon>
        <taxon>Amygdaleae</taxon>
        <taxon>Prunus</taxon>
    </lineage>
</organism>
<sequence length="759" mass="84795">MPYLNLKSLEEIASPPPPSSKKLYEPIFSGFFNLGHLKRKGKYDARKGRRQDYLLPLQQLRSHLHPTTNHRRRRPRLLLFGGDDQSSSSSLSFSLSLSPLFTLSLTPTPHRAKASGSVLMEALLGFKEESTDYDQLVISKPSSSASYSYKLVPWLSWDEWLFVDESLFSNSPESVASALRRISAWRSRGCLPVVIEVTASIIEIHQKDPHFRKDQSNDALDNCRADQSSDASLSDEMLAMLYCMAIMRLVNGVVEKTRKKTEVSIAVAADAIGIPRTLIDIRHEGSHRELPALEVVRSASVKALDWLKYYYWEPQKKAIPFHGNETADIRTEIRSKFHELAFCLRVKNTPPSLSSKVKEKRGSKKDLTKILKSLVGLYASFSSEVVSILLEILLNAINISESSKLPVNTQNGPSLHISLNEWKLVITKFSNKEPELLLALLNAALDMIETQEAVLFETGGVRTSSDRTEILQVEHLSSLFKWLVGNFEGLKPHLEKDSALEIKVSSGEKTISKAILMELLRKCLLLSASANNQLMDSAVHLAQLTGDNYLLGKLNKLSSLVSSNLDVTEEDDSLKHSTNVFKNEDESISEAAKKLEMIKQRKMKSKVVKRTDGDAGNTSRWVLAKSWNPCPIGMLPRAVGSSGCLPVLDFNTVPEKVSQLLGRKENWELNQCSGKREASSDIQLLDNRCVKKLRETEDGCVSDSEHVLSTEDVSGHLMIGGVWKKVGEEELLAIKSAVRIWPHKKKPAVKIGPHQKESQ</sequence>
<dbReference type="GO" id="GO:0004519">
    <property type="term" value="F:endonuclease activity"/>
    <property type="evidence" value="ECO:0007669"/>
    <property type="project" value="InterPro"/>
</dbReference>
<keyword evidence="2" id="KW-1185">Reference proteome</keyword>
<dbReference type="InterPro" id="IPR007174">
    <property type="entry name" value="Las1"/>
</dbReference>
<dbReference type="OrthoDB" id="10263222at2759"/>
<dbReference type="AlphaFoldDB" id="A0A6J5X407"/>
<reference evidence="2" key="1">
    <citation type="journal article" date="2020" name="Genome Biol.">
        <title>Gamete binning: chromosome-level and haplotype-resolved genome assembly enabled by high-throughput single-cell sequencing of gamete genomes.</title>
        <authorList>
            <person name="Campoy J.A."/>
            <person name="Sun H."/>
            <person name="Goel M."/>
            <person name="Jiao W.-B."/>
            <person name="Folz-Donahue K."/>
            <person name="Wang N."/>
            <person name="Rubio M."/>
            <person name="Liu C."/>
            <person name="Kukat C."/>
            <person name="Ruiz D."/>
            <person name="Huettel B."/>
            <person name="Schneeberger K."/>
        </authorList>
    </citation>
    <scope>NUCLEOTIDE SEQUENCE [LARGE SCALE GENOMIC DNA]</scope>
    <source>
        <strain evidence="2">cv. Rojo Pasion</strain>
    </source>
</reference>
<dbReference type="Proteomes" id="UP000507245">
    <property type="component" value="Unassembled WGS sequence"/>
</dbReference>
<dbReference type="GO" id="GO:0000470">
    <property type="term" value="P:maturation of LSU-rRNA"/>
    <property type="evidence" value="ECO:0007669"/>
    <property type="project" value="TreeGrafter"/>
</dbReference>
<dbReference type="Pfam" id="PF04031">
    <property type="entry name" value="Las1"/>
    <property type="match status" value="1"/>
</dbReference>
<evidence type="ECO:0008006" key="3">
    <source>
        <dbReference type="Google" id="ProtNLM"/>
    </source>
</evidence>
<dbReference type="GO" id="GO:0030687">
    <property type="term" value="C:preribosome, large subunit precursor"/>
    <property type="evidence" value="ECO:0007669"/>
    <property type="project" value="TreeGrafter"/>
</dbReference>
<proteinExistence type="predicted"/>
<evidence type="ECO:0000313" key="1">
    <source>
        <dbReference type="EMBL" id="CAB4308756.1"/>
    </source>
</evidence>
<dbReference type="EMBL" id="CAEKKB010000004">
    <property type="protein sequence ID" value="CAB4308756.1"/>
    <property type="molecule type" value="Genomic_DNA"/>
</dbReference>
<dbReference type="GO" id="GO:0000460">
    <property type="term" value="P:maturation of 5.8S rRNA"/>
    <property type="evidence" value="ECO:0007669"/>
    <property type="project" value="TreeGrafter"/>
</dbReference>
<dbReference type="GO" id="GO:0090730">
    <property type="term" value="C:Las1 complex"/>
    <property type="evidence" value="ECO:0007669"/>
    <property type="project" value="InterPro"/>
</dbReference>